<dbReference type="InterPro" id="IPR014810">
    <property type="entry name" value="Fcf2_C"/>
</dbReference>
<proteinExistence type="predicted"/>
<gene>
    <name evidence="5" type="ORF">BD324DRAFT_681085</name>
</gene>
<feature type="domain" description="Fcf2 pre-rRNA processing C-terminal" evidence="4">
    <location>
        <begin position="349"/>
        <end position="447"/>
    </location>
</feature>
<evidence type="ECO:0000313" key="6">
    <source>
        <dbReference type="Proteomes" id="UP000193218"/>
    </source>
</evidence>
<accession>A0A1Y1UI50</accession>
<dbReference type="GO" id="GO:0006396">
    <property type="term" value="P:RNA processing"/>
    <property type="evidence" value="ECO:0007669"/>
    <property type="project" value="TreeGrafter"/>
</dbReference>
<feature type="compositionally biased region" description="Acidic residues" evidence="3">
    <location>
        <begin position="220"/>
        <end position="236"/>
    </location>
</feature>
<feature type="region of interest" description="Disordered" evidence="3">
    <location>
        <begin position="54"/>
        <end position="267"/>
    </location>
</feature>
<reference evidence="5 6" key="1">
    <citation type="submission" date="2017-03" db="EMBL/GenBank/DDBJ databases">
        <title>Widespread Adenine N6-methylation of Active Genes in Fungi.</title>
        <authorList>
            <consortium name="DOE Joint Genome Institute"/>
            <person name="Mondo S.J."/>
            <person name="Dannebaum R.O."/>
            <person name="Kuo R.C."/>
            <person name="Louie K.B."/>
            <person name="Bewick A.J."/>
            <person name="Labutti K."/>
            <person name="Haridas S."/>
            <person name="Kuo A."/>
            <person name="Salamov A."/>
            <person name="Ahrendt S.R."/>
            <person name="Lau R."/>
            <person name="Bowen B.P."/>
            <person name="Lipzen A."/>
            <person name="Sullivan W."/>
            <person name="Andreopoulos W.B."/>
            <person name="Clum A."/>
            <person name="Lindquist E."/>
            <person name="Daum C."/>
            <person name="Northen T.R."/>
            <person name="Ramamoorthy G."/>
            <person name="Schmitz R.J."/>
            <person name="Gryganskyi A."/>
            <person name="Culley D."/>
            <person name="Magnuson J."/>
            <person name="James T.Y."/>
            <person name="O'Malley M.A."/>
            <person name="Stajich J.E."/>
            <person name="Spatafora J.W."/>
            <person name="Visel A."/>
            <person name="Grigoriev I.V."/>
        </authorList>
    </citation>
    <scope>NUCLEOTIDE SEQUENCE [LARGE SCALE GENOMIC DNA]</scope>
    <source>
        <strain evidence="5 6">NRRL Y-17943</strain>
    </source>
</reference>
<name>A0A1Y1UI50_9TREE</name>
<organism evidence="5 6">
    <name type="scientific">Kockovaella imperatae</name>
    <dbReference type="NCBI Taxonomy" id="4999"/>
    <lineage>
        <taxon>Eukaryota</taxon>
        <taxon>Fungi</taxon>
        <taxon>Dikarya</taxon>
        <taxon>Basidiomycota</taxon>
        <taxon>Agaricomycotina</taxon>
        <taxon>Tremellomycetes</taxon>
        <taxon>Tremellales</taxon>
        <taxon>Cuniculitremaceae</taxon>
        <taxon>Kockovaella</taxon>
    </lineage>
</organism>
<dbReference type="RefSeq" id="XP_021871204.1">
    <property type="nucleotide sequence ID" value="XM_022019107.1"/>
</dbReference>
<dbReference type="GeneID" id="33560916"/>
<feature type="compositionally biased region" description="Basic and acidic residues" evidence="3">
    <location>
        <begin position="324"/>
        <end position="345"/>
    </location>
</feature>
<dbReference type="GO" id="GO:0003723">
    <property type="term" value="F:RNA binding"/>
    <property type="evidence" value="ECO:0007669"/>
    <property type="project" value="TreeGrafter"/>
</dbReference>
<evidence type="ECO:0000259" key="4">
    <source>
        <dbReference type="Pfam" id="PF08698"/>
    </source>
</evidence>
<feature type="compositionally biased region" description="Polar residues" evidence="3">
    <location>
        <begin position="348"/>
        <end position="357"/>
    </location>
</feature>
<dbReference type="EMBL" id="NBSH01000006">
    <property type="protein sequence ID" value="ORX37166.1"/>
    <property type="molecule type" value="Genomic_DNA"/>
</dbReference>
<dbReference type="InterPro" id="IPR039883">
    <property type="entry name" value="Fcf2/DNTTIP2"/>
</dbReference>
<sequence>MPRRLSVPEHETAPPPRRGRSSMPVSDGEGLVFDVSLPAHLTAADERMVHEASEILSHSPDLQPTARALRHARINEAKSQSPLLSSSQSRLPRSRTGSIAASEASSSTPSRKPNSRRTTPRAATPAAAVAGSSSLIPPSNKRSTRMSSGSGSGSGSTAPVPDELANASSVTVLGGDALEDDTVSSASSSSSSSSSASASSSSGSSTSTDSESESGAGSESDSDVTDEEEDSEAEEERLEKLLQSARLSAQQNGQGKGIEGSAGFDEDVLQLTADDGQETIQAPIPNLNIPQLPTPYLTFKSDGTAESSGSRKLVKPSLQAIKSRDTLELDDRPYEKAMSKREKAAQPRKTTVSQQWATLPAPKRDDLPQMKRDYQALALANSLDPKRFMKGGTKLTRVPETFAIGHLVDAPRHLQDTTIQRETRYTPGSVVQGLVRDEGTGSYAKRKYSDLQKTRMDNGRGKGWKKRSKW</sequence>
<evidence type="ECO:0000313" key="5">
    <source>
        <dbReference type="EMBL" id="ORX37166.1"/>
    </source>
</evidence>
<feature type="compositionally biased region" description="Basic and acidic residues" evidence="3">
    <location>
        <begin position="447"/>
        <end position="460"/>
    </location>
</feature>
<feature type="compositionally biased region" description="Basic and acidic residues" evidence="3">
    <location>
        <begin position="1"/>
        <end position="12"/>
    </location>
</feature>
<feature type="compositionally biased region" description="Low complexity" evidence="3">
    <location>
        <begin position="184"/>
        <end position="219"/>
    </location>
</feature>
<dbReference type="Proteomes" id="UP000193218">
    <property type="component" value="Unassembled WGS sequence"/>
</dbReference>
<evidence type="ECO:0000256" key="2">
    <source>
        <dbReference type="ARBA" id="ARBA00023242"/>
    </source>
</evidence>
<comment type="subcellular location">
    <subcellularLocation>
        <location evidence="1">Nucleus</location>
        <location evidence="1">Nucleolus</location>
    </subcellularLocation>
</comment>
<dbReference type="OrthoDB" id="427886at2759"/>
<feature type="region of interest" description="Disordered" evidence="3">
    <location>
        <begin position="1"/>
        <end position="30"/>
    </location>
</feature>
<feature type="region of interest" description="Disordered" evidence="3">
    <location>
        <begin position="324"/>
        <end position="366"/>
    </location>
</feature>
<comment type="caution">
    <text evidence="5">The sequence shown here is derived from an EMBL/GenBank/DDBJ whole genome shotgun (WGS) entry which is preliminary data.</text>
</comment>
<dbReference type="GO" id="GO:0005730">
    <property type="term" value="C:nucleolus"/>
    <property type="evidence" value="ECO:0007669"/>
    <property type="project" value="UniProtKB-SubCell"/>
</dbReference>
<feature type="region of interest" description="Disordered" evidence="3">
    <location>
        <begin position="446"/>
        <end position="470"/>
    </location>
</feature>
<evidence type="ECO:0000256" key="1">
    <source>
        <dbReference type="ARBA" id="ARBA00004604"/>
    </source>
</evidence>
<protein>
    <recommendedName>
        <fullName evidence="4">Fcf2 pre-rRNA processing C-terminal domain-containing protein</fullName>
    </recommendedName>
</protein>
<dbReference type="STRING" id="4999.A0A1Y1UI50"/>
<dbReference type="AlphaFoldDB" id="A0A1Y1UI50"/>
<keyword evidence="2" id="KW-0539">Nucleus</keyword>
<dbReference type="PANTHER" id="PTHR21686">
    <property type="entry name" value="DEOXYNUCLEOTIDYLTRANSFERASE TERMINAL-INTERACTING PROTEIN 2"/>
    <property type="match status" value="1"/>
</dbReference>
<evidence type="ECO:0000256" key="3">
    <source>
        <dbReference type="SAM" id="MobiDB-lite"/>
    </source>
</evidence>
<keyword evidence="6" id="KW-1185">Reference proteome</keyword>
<feature type="compositionally biased region" description="Polar residues" evidence="3">
    <location>
        <begin position="96"/>
        <end position="112"/>
    </location>
</feature>
<feature type="compositionally biased region" description="Low complexity" evidence="3">
    <location>
        <begin position="79"/>
        <end position="95"/>
    </location>
</feature>
<dbReference type="PANTHER" id="PTHR21686:SF12">
    <property type="entry name" value="DEOXYNUCLEOTIDYLTRANSFERASE TERMINAL-INTERACTING PROTEIN 2"/>
    <property type="match status" value="1"/>
</dbReference>
<feature type="region of interest" description="Disordered" evidence="3">
    <location>
        <begin position="298"/>
        <end position="317"/>
    </location>
</feature>
<dbReference type="Pfam" id="PF08698">
    <property type="entry name" value="Fcf2"/>
    <property type="match status" value="1"/>
</dbReference>
<dbReference type="InParanoid" id="A0A1Y1UI50"/>
<feature type="compositionally biased region" description="Polar residues" evidence="3">
    <location>
        <begin position="131"/>
        <end position="141"/>
    </location>
</feature>